<accession>A0AAE7RZA3</accession>
<dbReference type="Proteomes" id="UP000827462">
    <property type="component" value="Segment"/>
</dbReference>
<protein>
    <submittedName>
        <fullName evidence="1">Uncharacterized protein</fullName>
    </submittedName>
</protein>
<dbReference type="RefSeq" id="YP_010509618.1">
    <property type="nucleotide sequence ID" value="NC_067210.1"/>
</dbReference>
<evidence type="ECO:0000313" key="1">
    <source>
        <dbReference type="EMBL" id="QWM90678.1"/>
    </source>
</evidence>
<dbReference type="EMBL" id="MZ130492">
    <property type="protein sequence ID" value="QWM90678.1"/>
    <property type="molecule type" value="Genomic_DNA"/>
</dbReference>
<gene>
    <name evidence="1" type="primary">gp_72706</name>
</gene>
<sequence>MNRGRHKKGKEKEFNTQAEILDTIQKELRVLLSISNDRSFHSMTDYYAKAWISSNNGRDYYRIVSLYICSTHYLNNFISQVKITLDEVTIKNSIYTIKFKFGHNTKIFKYKHG</sequence>
<proteinExistence type="predicted"/>
<evidence type="ECO:0000313" key="2">
    <source>
        <dbReference type="Proteomes" id="UP000827462"/>
    </source>
</evidence>
<name>A0AAE7RZA3_9CAUD</name>
<dbReference type="KEGG" id="vg:75687104"/>
<keyword evidence="2" id="KW-1185">Reference proteome</keyword>
<organism evidence="1 2">
    <name type="scientific">uncultured phage cr12_1</name>
    <dbReference type="NCBI Taxonomy" id="2986409"/>
    <lineage>
        <taxon>Viruses</taxon>
        <taxon>Duplodnaviria</taxon>
        <taxon>Heunggongvirae</taxon>
        <taxon>Uroviricota</taxon>
        <taxon>Caudoviricetes</taxon>
        <taxon>Crassvirales</taxon>
        <taxon>Suoliviridae</taxon>
        <taxon>Bearivirinae</taxon>
        <taxon>Afonbuvirus</taxon>
        <taxon>Afonbuvirus intestinihominis</taxon>
    </lineage>
</organism>
<dbReference type="GeneID" id="75687104"/>
<reference evidence="1 2" key="1">
    <citation type="submission" date="2021-04" db="EMBL/GenBank/DDBJ databases">
        <authorList>
            <person name="Shkoporov A.N."/>
            <person name="Stockdale S.R."/>
            <person name="Guerin E."/>
            <person name="Ross R.P."/>
            <person name="Hill C."/>
        </authorList>
    </citation>
    <scope>NUCLEOTIDE SEQUENCE [LARGE SCALE GENOMIC DNA]</scope>
    <source>
        <strain evidence="2">cr12_1</strain>
    </source>
</reference>